<feature type="region of interest" description="Disordered" evidence="2">
    <location>
        <begin position="149"/>
        <end position="238"/>
    </location>
</feature>
<keyword evidence="1 3" id="KW-0732">Signal</keyword>
<protein>
    <submittedName>
        <fullName evidence="4">Uncharacterized protein</fullName>
    </submittedName>
</protein>
<dbReference type="InterPro" id="IPR051477">
    <property type="entry name" value="Expansin_CellWall"/>
</dbReference>
<dbReference type="AlphaFoldDB" id="A0A8H4QPJ4"/>
<dbReference type="Gene3D" id="2.40.40.10">
    <property type="entry name" value="RlpA-like domain"/>
    <property type="match status" value="1"/>
</dbReference>
<comment type="caution">
    <text evidence="4">The sequence shown here is derived from an EMBL/GenBank/DDBJ whole genome shotgun (WGS) entry which is preliminary data.</text>
</comment>
<evidence type="ECO:0000256" key="2">
    <source>
        <dbReference type="SAM" id="MobiDB-lite"/>
    </source>
</evidence>
<proteinExistence type="predicted"/>
<evidence type="ECO:0000256" key="3">
    <source>
        <dbReference type="SAM" id="SignalP"/>
    </source>
</evidence>
<gene>
    <name evidence="4" type="ORF">D9613_003262</name>
</gene>
<feature type="signal peptide" evidence="3">
    <location>
        <begin position="1"/>
        <end position="25"/>
    </location>
</feature>
<keyword evidence="5" id="KW-1185">Reference proteome</keyword>
<feature type="chain" id="PRO_5034008698" evidence="3">
    <location>
        <begin position="26"/>
        <end position="286"/>
    </location>
</feature>
<organism evidence="4 5">
    <name type="scientific">Agrocybe pediades</name>
    <dbReference type="NCBI Taxonomy" id="84607"/>
    <lineage>
        <taxon>Eukaryota</taxon>
        <taxon>Fungi</taxon>
        <taxon>Dikarya</taxon>
        <taxon>Basidiomycota</taxon>
        <taxon>Agaricomycotina</taxon>
        <taxon>Agaricomycetes</taxon>
        <taxon>Agaricomycetidae</taxon>
        <taxon>Agaricales</taxon>
        <taxon>Agaricineae</taxon>
        <taxon>Strophariaceae</taxon>
        <taxon>Agrocybe</taxon>
    </lineage>
</organism>
<dbReference type="Proteomes" id="UP000521872">
    <property type="component" value="Unassembled WGS sequence"/>
</dbReference>
<evidence type="ECO:0000313" key="4">
    <source>
        <dbReference type="EMBL" id="KAF4614598.1"/>
    </source>
</evidence>
<feature type="compositionally biased region" description="Low complexity" evidence="2">
    <location>
        <begin position="206"/>
        <end position="238"/>
    </location>
</feature>
<name>A0A8H4QPJ4_9AGAR</name>
<evidence type="ECO:0000313" key="5">
    <source>
        <dbReference type="Proteomes" id="UP000521872"/>
    </source>
</evidence>
<dbReference type="PANTHER" id="PTHR31836">
    <property type="match status" value="1"/>
</dbReference>
<accession>A0A8H4QPJ4</accession>
<feature type="compositionally biased region" description="Pro residues" evidence="2">
    <location>
        <begin position="151"/>
        <end position="161"/>
    </location>
</feature>
<dbReference type="CDD" id="cd22191">
    <property type="entry name" value="DPBB_RlpA_EXP_N-like"/>
    <property type="match status" value="1"/>
</dbReference>
<dbReference type="PANTHER" id="PTHR31836:SF28">
    <property type="entry name" value="SRCR DOMAIN-CONTAINING PROTEIN-RELATED"/>
    <property type="match status" value="1"/>
</dbReference>
<dbReference type="SUPFAM" id="SSF50685">
    <property type="entry name" value="Barwin-like endoglucanases"/>
    <property type="match status" value="1"/>
</dbReference>
<dbReference type="InterPro" id="IPR036908">
    <property type="entry name" value="RlpA-like_sf"/>
</dbReference>
<sequence length="286" mass="29813">MFTKLLNFSTQALLAASLLVPLAAAGSHSNPLLNRHHDIARRADGHVDLHRRVSGARWSFYNVETGNAGSCGKKHANSDFTVAMNAGQMNSDMCFKTITMSYNGKTTTATVSDTCPGCPWGGLDLTEGLFSFFAPQSVGIIYGTWEFTDAAPPPPPPPPKPTTTKQTPVWVPPTTTWLPVWVPPTTTKKSIKPTTSSTPPPPPPTTSSTKPSSSSARPSSTSSSSSRASSSSAASSSSVNYQSGVASGLAVPTGTVNLPTGSTQNLVDMFSAFIQVGGIAAAANRL</sequence>
<dbReference type="EMBL" id="JAACJL010000044">
    <property type="protein sequence ID" value="KAF4614598.1"/>
    <property type="molecule type" value="Genomic_DNA"/>
</dbReference>
<feature type="compositionally biased region" description="Low complexity" evidence="2">
    <location>
        <begin position="162"/>
        <end position="197"/>
    </location>
</feature>
<reference evidence="4 5" key="1">
    <citation type="submission" date="2019-12" db="EMBL/GenBank/DDBJ databases">
        <authorList>
            <person name="Floudas D."/>
            <person name="Bentzer J."/>
            <person name="Ahren D."/>
            <person name="Johansson T."/>
            <person name="Persson P."/>
            <person name="Tunlid A."/>
        </authorList>
    </citation>
    <scope>NUCLEOTIDE SEQUENCE [LARGE SCALE GENOMIC DNA]</scope>
    <source>
        <strain evidence="4 5">CBS 102.39</strain>
    </source>
</reference>
<evidence type="ECO:0000256" key="1">
    <source>
        <dbReference type="ARBA" id="ARBA00022729"/>
    </source>
</evidence>